<feature type="domain" description="F-box/LRR-repeat protein 15/At3g58940/PEG3-like LRR" evidence="1">
    <location>
        <begin position="33"/>
        <end position="181"/>
    </location>
</feature>
<dbReference type="Gene3D" id="3.80.10.10">
    <property type="entry name" value="Ribonuclease Inhibitor"/>
    <property type="match status" value="1"/>
</dbReference>
<dbReference type="InterPro" id="IPR055411">
    <property type="entry name" value="LRR_FXL15/At3g58940/PEG3-like"/>
</dbReference>
<gene>
    <name evidence="2" type="ORF">URODEC1_LOCUS56500</name>
    <name evidence="3" type="ORF">URODEC1_LOCUS56505</name>
</gene>
<reference evidence="2 4" key="2">
    <citation type="submission" date="2024-10" db="EMBL/GenBank/DDBJ databases">
        <authorList>
            <person name="Ryan C."/>
        </authorList>
    </citation>
    <scope>NUCLEOTIDE SEQUENCE [LARGE SCALE GENOMIC DNA]</scope>
</reference>
<evidence type="ECO:0000259" key="1">
    <source>
        <dbReference type="Pfam" id="PF24758"/>
    </source>
</evidence>
<proteinExistence type="predicted"/>
<organism evidence="2 4">
    <name type="scientific">Urochloa decumbens</name>
    <dbReference type="NCBI Taxonomy" id="240449"/>
    <lineage>
        <taxon>Eukaryota</taxon>
        <taxon>Viridiplantae</taxon>
        <taxon>Streptophyta</taxon>
        <taxon>Embryophyta</taxon>
        <taxon>Tracheophyta</taxon>
        <taxon>Spermatophyta</taxon>
        <taxon>Magnoliopsida</taxon>
        <taxon>Liliopsida</taxon>
        <taxon>Poales</taxon>
        <taxon>Poaceae</taxon>
        <taxon>PACMAD clade</taxon>
        <taxon>Panicoideae</taxon>
        <taxon>Panicodae</taxon>
        <taxon>Paniceae</taxon>
        <taxon>Melinidinae</taxon>
        <taxon>Urochloa</taxon>
    </lineage>
</organism>
<dbReference type="EMBL" id="OZ075131">
    <property type="protein sequence ID" value="CAL4982190.1"/>
    <property type="molecule type" value="Genomic_DNA"/>
</dbReference>
<dbReference type="AlphaFoldDB" id="A0ABC9AQQ4"/>
<dbReference type="SUPFAM" id="SSF52047">
    <property type="entry name" value="RNI-like"/>
    <property type="match status" value="1"/>
</dbReference>
<name>A0ABC9AQQ4_9POAL</name>
<evidence type="ECO:0000313" key="3">
    <source>
        <dbReference type="EMBL" id="CAL4982206.1"/>
    </source>
</evidence>
<reference evidence="4" key="1">
    <citation type="submission" date="2024-06" db="EMBL/GenBank/DDBJ databases">
        <authorList>
            <person name="Ryan C."/>
        </authorList>
    </citation>
    <scope>NUCLEOTIDE SEQUENCE [LARGE SCALE GENOMIC DNA]</scope>
</reference>
<sequence>MMKRITSILQNHPGPVKYFQIDTSQIENGREQLEEWFNILRKKEVEEVVIVNCDWPHQIVDFPINDLDCESLRCIRLCFLRISDSVLKYVENLTAIDLSGYAISSQELYALVDQSKSLKELDIGVYAIRINSKSLEVLLIWSSTVQNVSVQNALKLQKILVAARSKKSCPVGVWICGAQVLTDVWLNVSTQSITINDISVMTVSNHSTWVFCASLTFVFDLSDYVMFHWL</sequence>
<dbReference type="Pfam" id="PF24758">
    <property type="entry name" value="LRR_At5g56370"/>
    <property type="match status" value="1"/>
</dbReference>
<evidence type="ECO:0000313" key="2">
    <source>
        <dbReference type="EMBL" id="CAL4982190.1"/>
    </source>
</evidence>
<evidence type="ECO:0000313" key="4">
    <source>
        <dbReference type="Proteomes" id="UP001497457"/>
    </source>
</evidence>
<protein>
    <recommendedName>
        <fullName evidence="1">F-box/LRR-repeat protein 15/At3g58940/PEG3-like LRR domain-containing protein</fullName>
    </recommendedName>
</protein>
<dbReference type="EMBL" id="OZ075131">
    <property type="protein sequence ID" value="CAL4982206.1"/>
    <property type="molecule type" value="Genomic_DNA"/>
</dbReference>
<keyword evidence="4" id="KW-1185">Reference proteome</keyword>
<dbReference type="Proteomes" id="UP001497457">
    <property type="component" value="Chromosome 21rd"/>
</dbReference>
<accession>A0ABC9AQQ4</accession>
<dbReference type="InterPro" id="IPR032675">
    <property type="entry name" value="LRR_dom_sf"/>
</dbReference>